<feature type="region of interest" description="Disordered" evidence="1">
    <location>
        <begin position="1170"/>
        <end position="1200"/>
    </location>
</feature>
<accession>A0A4Y3R4L4</accession>
<proteinExistence type="predicted"/>
<feature type="region of interest" description="Disordered" evidence="1">
    <location>
        <begin position="1270"/>
        <end position="1293"/>
    </location>
</feature>
<evidence type="ECO:0000256" key="1">
    <source>
        <dbReference type="SAM" id="MobiDB-lite"/>
    </source>
</evidence>
<dbReference type="SUPFAM" id="SSF50494">
    <property type="entry name" value="Trypsin-like serine proteases"/>
    <property type="match status" value="1"/>
</dbReference>
<dbReference type="RefSeq" id="WP_174864505.1">
    <property type="nucleotide sequence ID" value="NZ_BJMM01000022.1"/>
</dbReference>
<feature type="region of interest" description="Disordered" evidence="1">
    <location>
        <begin position="842"/>
        <end position="872"/>
    </location>
</feature>
<name>A0A4Y3R4L4_STRCI</name>
<protein>
    <recommendedName>
        <fullName evidence="4">Serine protease</fullName>
    </recommendedName>
</protein>
<gene>
    <name evidence="2" type="ORF">SCA03_42390</name>
</gene>
<evidence type="ECO:0000313" key="2">
    <source>
        <dbReference type="EMBL" id="GEB51688.1"/>
    </source>
</evidence>
<dbReference type="SUPFAM" id="SSF52540">
    <property type="entry name" value="P-loop containing nucleoside triphosphate hydrolases"/>
    <property type="match status" value="1"/>
</dbReference>
<feature type="compositionally biased region" description="Low complexity" evidence="1">
    <location>
        <begin position="856"/>
        <end position="872"/>
    </location>
</feature>
<feature type="region of interest" description="Disordered" evidence="1">
    <location>
        <begin position="682"/>
        <end position="721"/>
    </location>
</feature>
<feature type="region of interest" description="Disordered" evidence="1">
    <location>
        <begin position="413"/>
        <end position="451"/>
    </location>
</feature>
<dbReference type="InterPro" id="IPR009003">
    <property type="entry name" value="Peptidase_S1_PA"/>
</dbReference>
<dbReference type="InterPro" id="IPR027417">
    <property type="entry name" value="P-loop_NTPase"/>
</dbReference>
<keyword evidence="3" id="KW-1185">Reference proteome</keyword>
<dbReference type="EMBL" id="BJMM01000022">
    <property type="protein sequence ID" value="GEB51688.1"/>
    <property type="molecule type" value="Genomic_DNA"/>
</dbReference>
<comment type="caution">
    <text evidence="2">The sequence shown here is derived from an EMBL/GenBank/DDBJ whole genome shotgun (WGS) entry which is preliminary data.</text>
</comment>
<reference evidence="2 3" key="1">
    <citation type="submission" date="2019-06" db="EMBL/GenBank/DDBJ databases">
        <title>Whole genome shotgun sequence of Streptomyces cacaoi subsp. cacaoi NBRC 12748.</title>
        <authorList>
            <person name="Hosoyama A."/>
            <person name="Uohara A."/>
            <person name="Ohji S."/>
            <person name="Ichikawa N."/>
        </authorList>
    </citation>
    <scope>NUCLEOTIDE SEQUENCE [LARGE SCALE GENOMIC DNA]</scope>
    <source>
        <strain evidence="2 3">NBRC 12748</strain>
    </source>
</reference>
<sequence>MVAVRGRPTLVRICDLAGRPRGAGVPVDDLGTLVTTHEAVEGLGRAVVHAPCGRTFVAGSGDITPVPEWNLALVRTEGLASVPWVIAAERPRPGGAVDVLTPDGPLRTAVTGTTAVTYTSTDRYHPLQQVLQLDLPEAVRVQLRLSRPASGAPVVDAGTGAVLALLGTALHAPDRSCGFAVPLYAAGVLAPDGPLAAVLRRNGATVPGFGPDLNLAGALHLTATSAGPAVERCARAVDRPEVARELDAFGRGPASVLALVGEPGTGRTTELAALAARRAQGPEPAPTVWLRGAELRAEDDSVREAVGRTLAAAGRIVAASQQGAGAGVLVGEPGGANPDVVARLARLAGRPLLVVLDAPEEMPPQLAHRLRRWAAGTASWLRACGARMALACRPEFWERAGALLPPEMLYGPAAGPGQELPGRGVGEQKGEESEVPEPAGRPVSGGGVPGGPGLPGCVRLGGLTGPQAARARAVHGVAEGALRPGDDGHPLVLRMAGAVRAAQGGAAPEGGAAAGAPRRAEVFSAHLDLLSLRIAERLVGGGRAPGEVRRLAARVCGQVHEAARRSLGPGLGQLDRAVFEELFPWNGGWASAVLAEGLLAPAGDGYRFADEEFADWLQGAHLELDGALDALVHHRSTATVVPVPRHRIGPVVQALLLCDARDGSQMLAPRLRRLVDRLAEGRRAPAEAAPGDEHGTGAGPERDGDGDENGDKNGDKNGDGEDARAESLWWAAHLLGETLLRVPDARPYLRVLHALAERVADPAGDDVSRSGFGPWFWRALPLRPAEKAELLRVLLPADPPYTGASGRAERCLDVLAALLRDEPRALQPLLCEWFDDTRPLRERTDGPAVPGRNGGAERSGARSGSRAVPGAARPTVADAAQALLYTHRGGAVDELVEALVRAAHPRADALLAELVPEEPSALCRAVERWARDPREGRRVAAAVYGPRLARRVRGEEERALLRRAALFLLRGSADGSLHDCALALLVRDPVSRGHHLDRALARFAVSGHGELAVALGLASATHPEPVFDAFRAVLLAAPEGGEDVSPAVQQQTLRALAEVGTPAPARRAAALAGEYAARCPGRAREAVAAFVRRRPVRGPAARAVLRPMVTELLRDQRVPFRAGLARELGRGAGPVRDELLDLLLVTERELPVLREALRAVVHTLADGRTAATAATADAPDTADRAGTTGTTRGPEAVGEARAGRWGDGRLVCRIGQRMACRAEGAAPFDQELTALAGELPGLGAAVRAWAAGAPGEWAALAGPGIRRLLGTGPSESVPEAGTPAGAAVGSAEA</sequence>
<organism evidence="2 3">
    <name type="scientific">Streptomyces cacaoi</name>
    <dbReference type="NCBI Taxonomy" id="1898"/>
    <lineage>
        <taxon>Bacteria</taxon>
        <taxon>Bacillati</taxon>
        <taxon>Actinomycetota</taxon>
        <taxon>Actinomycetes</taxon>
        <taxon>Kitasatosporales</taxon>
        <taxon>Streptomycetaceae</taxon>
        <taxon>Streptomyces</taxon>
    </lineage>
</organism>
<feature type="compositionally biased region" description="Low complexity" evidence="1">
    <location>
        <begin position="1170"/>
        <end position="1194"/>
    </location>
</feature>
<evidence type="ECO:0008006" key="4">
    <source>
        <dbReference type="Google" id="ProtNLM"/>
    </source>
</evidence>
<dbReference type="Proteomes" id="UP000319210">
    <property type="component" value="Unassembled WGS sequence"/>
</dbReference>
<evidence type="ECO:0000313" key="3">
    <source>
        <dbReference type="Proteomes" id="UP000319210"/>
    </source>
</evidence>